<organism evidence="9 10">
    <name type="scientific">Paenibacillus dendrobii</name>
    <dbReference type="NCBI Taxonomy" id="2691084"/>
    <lineage>
        <taxon>Bacteria</taxon>
        <taxon>Bacillati</taxon>
        <taxon>Bacillota</taxon>
        <taxon>Bacilli</taxon>
        <taxon>Bacillales</taxon>
        <taxon>Paenibacillaceae</taxon>
        <taxon>Paenibacillus</taxon>
    </lineage>
</organism>
<evidence type="ECO:0000256" key="6">
    <source>
        <dbReference type="ARBA" id="ARBA00023136"/>
    </source>
</evidence>
<dbReference type="SUPFAM" id="SSF161098">
    <property type="entry name" value="MetI-like"/>
    <property type="match status" value="1"/>
</dbReference>
<feature type="domain" description="ABC transmembrane type-1" evidence="8">
    <location>
        <begin position="71"/>
        <end position="288"/>
    </location>
</feature>
<dbReference type="RefSeq" id="WP_160500602.1">
    <property type="nucleotide sequence ID" value="NZ_WUBI01000005.1"/>
</dbReference>
<feature type="transmembrane region" description="Helical" evidence="7">
    <location>
        <begin position="162"/>
        <end position="184"/>
    </location>
</feature>
<dbReference type="AlphaFoldDB" id="A0A7X3LKX3"/>
<accession>A0A7X3LKX3</accession>
<dbReference type="InterPro" id="IPR000515">
    <property type="entry name" value="MetI-like"/>
</dbReference>
<evidence type="ECO:0000313" key="9">
    <source>
        <dbReference type="EMBL" id="MWV47033.1"/>
    </source>
</evidence>
<dbReference type="Pfam" id="PF00528">
    <property type="entry name" value="BPD_transp_1"/>
    <property type="match status" value="1"/>
</dbReference>
<feature type="transmembrane region" description="Helical" evidence="7">
    <location>
        <begin position="12"/>
        <end position="31"/>
    </location>
</feature>
<dbReference type="SUPFAM" id="SSF160964">
    <property type="entry name" value="MalF N-terminal region-like"/>
    <property type="match status" value="1"/>
</dbReference>
<dbReference type="Proteomes" id="UP000460318">
    <property type="component" value="Unassembled WGS sequence"/>
</dbReference>
<evidence type="ECO:0000256" key="2">
    <source>
        <dbReference type="ARBA" id="ARBA00022448"/>
    </source>
</evidence>
<evidence type="ECO:0000259" key="8">
    <source>
        <dbReference type="PROSITE" id="PS50928"/>
    </source>
</evidence>
<protein>
    <submittedName>
        <fullName evidence="9">ABC transporter permease subunit</fullName>
    </submittedName>
</protein>
<name>A0A7X3LKX3_9BACL</name>
<dbReference type="InterPro" id="IPR035906">
    <property type="entry name" value="MetI-like_sf"/>
</dbReference>
<dbReference type="PROSITE" id="PS50928">
    <property type="entry name" value="ABC_TM1"/>
    <property type="match status" value="1"/>
</dbReference>
<keyword evidence="5 7" id="KW-1133">Transmembrane helix</keyword>
<dbReference type="GO" id="GO:0005886">
    <property type="term" value="C:plasma membrane"/>
    <property type="evidence" value="ECO:0007669"/>
    <property type="project" value="UniProtKB-SubCell"/>
</dbReference>
<proteinExistence type="inferred from homology"/>
<dbReference type="Gene3D" id="1.10.3720.10">
    <property type="entry name" value="MetI-like"/>
    <property type="match status" value="1"/>
</dbReference>
<keyword evidence="10" id="KW-1185">Reference proteome</keyword>
<keyword evidence="2 7" id="KW-0813">Transport</keyword>
<comment type="subcellular location">
    <subcellularLocation>
        <location evidence="1 7">Cell membrane</location>
        <topology evidence="1 7">Multi-pass membrane protein</topology>
    </subcellularLocation>
</comment>
<dbReference type="EMBL" id="WUBI01000005">
    <property type="protein sequence ID" value="MWV47033.1"/>
    <property type="molecule type" value="Genomic_DNA"/>
</dbReference>
<feature type="transmembrane region" description="Helical" evidence="7">
    <location>
        <begin position="267"/>
        <end position="287"/>
    </location>
</feature>
<dbReference type="InterPro" id="IPR051393">
    <property type="entry name" value="ABC_transporter_permease"/>
</dbReference>
<keyword evidence="4 7" id="KW-0812">Transmembrane</keyword>
<comment type="similarity">
    <text evidence="7">Belongs to the binding-protein-dependent transport system permease family.</text>
</comment>
<keyword evidence="6 7" id="KW-0472">Membrane</keyword>
<evidence type="ECO:0000256" key="5">
    <source>
        <dbReference type="ARBA" id="ARBA00022989"/>
    </source>
</evidence>
<evidence type="ECO:0000313" key="10">
    <source>
        <dbReference type="Proteomes" id="UP000460318"/>
    </source>
</evidence>
<reference evidence="9 10" key="1">
    <citation type="submission" date="2019-12" db="EMBL/GenBank/DDBJ databases">
        <title>Paenibacillus sp. nov., an endophytic bacterium isolated from the stem of Dendrobium.</title>
        <authorList>
            <person name="Zhao R."/>
        </authorList>
    </citation>
    <scope>NUCLEOTIDE SEQUENCE [LARGE SCALE GENOMIC DNA]</scope>
    <source>
        <strain evidence="9 10">HJL G12</strain>
    </source>
</reference>
<feature type="transmembrane region" description="Helical" evidence="7">
    <location>
        <begin position="109"/>
        <end position="130"/>
    </location>
</feature>
<gene>
    <name evidence="9" type="ORF">GRF59_25810</name>
</gene>
<evidence type="ECO:0000256" key="3">
    <source>
        <dbReference type="ARBA" id="ARBA00022475"/>
    </source>
</evidence>
<evidence type="ECO:0000256" key="1">
    <source>
        <dbReference type="ARBA" id="ARBA00004651"/>
    </source>
</evidence>
<dbReference type="PANTHER" id="PTHR30193:SF37">
    <property type="entry name" value="INNER MEMBRANE ABC TRANSPORTER PERMEASE PROTEIN YCJO"/>
    <property type="match status" value="1"/>
</dbReference>
<feature type="transmembrane region" description="Helical" evidence="7">
    <location>
        <begin position="74"/>
        <end position="97"/>
    </location>
</feature>
<dbReference type="GO" id="GO:0055085">
    <property type="term" value="P:transmembrane transport"/>
    <property type="evidence" value="ECO:0007669"/>
    <property type="project" value="InterPro"/>
</dbReference>
<evidence type="ECO:0000256" key="4">
    <source>
        <dbReference type="ARBA" id="ARBA00022692"/>
    </source>
</evidence>
<evidence type="ECO:0000256" key="7">
    <source>
        <dbReference type="RuleBase" id="RU363032"/>
    </source>
</evidence>
<sequence>MKTRGLQGMKRWIPYLFLAPTLISLLTFNYYPALSAIYYSFTDWNGFNAPHFIGFDNFVEMVKSLDFQTGFRNMLIITVFSVFVSVTIPAIAAEFIYKIQKPGLQHFYRLMFVFPLVIPGMVILLLWQFLLNPEVGLINSVLSSLGVSEEHLPLWLGSPDTALASFMLIGFPWVNGVGVLIYLAGFQNIPRSVIEAAQMDGATGWSLIWRIEIPLITSQIKLIAILNIIGGIQAFQNQLVLTGGGPGYSTTVPGFIMYQSAMSASRFGYASAIGLVLFVLIFIFTLINNKYIKSDTEYSPD</sequence>
<dbReference type="CDD" id="cd06261">
    <property type="entry name" value="TM_PBP2"/>
    <property type="match status" value="1"/>
</dbReference>
<dbReference type="PANTHER" id="PTHR30193">
    <property type="entry name" value="ABC TRANSPORTER PERMEASE PROTEIN"/>
    <property type="match status" value="1"/>
</dbReference>
<keyword evidence="3" id="KW-1003">Cell membrane</keyword>
<comment type="caution">
    <text evidence="9">The sequence shown here is derived from an EMBL/GenBank/DDBJ whole genome shotgun (WGS) entry which is preliminary data.</text>
</comment>